<keyword evidence="2" id="KW-1185">Reference proteome</keyword>
<dbReference type="GeneID" id="25742725"/>
<evidence type="ECO:0000313" key="1">
    <source>
        <dbReference type="EMBL" id="KIY98111.1"/>
    </source>
</evidence>
<dbReference type="RefSeq" id="XP_013897131.1">
    <property type="nucleotide sequence ID" value="XM_014041677.1"/>
</dbReference>
<dbReference type="OrthoDB" id="10668173at2759"/>
<feature type="non-terminal residue" evidence="1">
    <location>
        <position position="52"/>
    </location>
</feature>
<dbReference type="Proteomes" id="UP000054498">
    <property type="component" value="Unassembled WGS sequence"/>
</dbReference>
<organism evidence="1 2">
    <name type="scientific">Monoraphidium neglectum</name>
    <dbReference type="NCBI Taxonomy" id="145388"/>
    <lineage>
        <taxon>Eukaryota</taxon>
        <taxon>Viridiplantae</taxon>
        <taxon>Chlorophyta</taxon>
        <taxon>core chlorophytes</taxon>
        <taxon>Chlorophyceae</taxon>
        <taxon>CS clade</taxon>
        <taxon>Sphaeropleales</taxon>
        <taxon>Selenastraceae</taxon>
        <taxon>Monoraphidium</taxon>
    </lineage>
</organism>
<reference evidence="1 2" key="1">
    <citation type="journal article" date="2013" name="BMC Genomics">
        <title>Reconstruction of the lipid metabolism for the microalga Monoraphidium neglectum from its genome sequence reveals characteristics suitable for biofuel production.</title>
        <authorList>
            <person name="Bogen C."/>
            <person name="Al-Dilaimi A."/>
            <person name="Albersmeier A."/>
            <person name="Wichmann J."/>
            <person name="Grundmann M."/>
            <person name="Rupp O."/>
            <person name="Lauersen K.J."/>
            <person name="Blifernez-Klassen O."/>
            <person name="Kalinowski J."/>
            <person name="Goesmann A."/>
            <person name="Mussgnug J.H."/>
            <person name="Kruse O."/>
        </authorList>
    </citation>
    <scope>NUCLEOTIDE SEQUENCE [LARGE SCALE GENOMIC DNA]</scope>
    <source>
        <strain evidence="1 2">SAG 48.87</strain>
    </source>
</reference>
<name>A0A0D2MB55_9CHLO</name>
<dbReference type="AlphaFoldDB" id="A0A0D2MB55"/>
<dbReference type="KEGG" id="mng:MNEG_9850"/>
<sequence length="52" mass="5450">MGPKSAALRGPSRKVAAVMPDMTTFEFLTDAARHMASAAPALATHLGQRALQ</sequence>
<protein>
    <submittedName>
        <fullName evidence="1">Uncharacterized protein</fullName>
    </submittedName>
</protein>
<dbReference type="STRING" id="145388.A0A0D2MB55"/>
<gene>
    <name evidence="1" type="ORF">MNEG_9850</name>
</gene>
<proteinExistence type="predicted"/>
<dbReference type="EMBL" id="KK102307">
    <property type="protein sequence ID" value="KIY98111.1"/>
    <property type="molecule type" value="Genomic_DNA"/>
</dbReference>
<accession>A0A0D2MB55</accession>
<evidence type="ECO:0000313" key="2">
    <source>
        <dbReference type="Proteomes" id="UP000054498"/>
    </source>
</evidence>